<evidence type="ECO:0000313" key="2">
    <source>
        <dbReference type="Proteomes" id="UP000815325"/>
    </source>
</evidence>
<reference evidence="1" key="1">
    <citation type="submission" date="2017-08" db="EMBL/GenBank/DDBJ databases">
        <authorList>
            <person name="Polle J.E."/>
            <person name="Barry K."/>
            <person name="Cushman J."/>
            <person name="Schmutz J."/>
            <person name="Tran D."/>
            <person name="Hathwaick L.T."/>
            <person name="Yim W.C."/>
            <person name="Jenkins J."/>
            <person name="Mckie-Krisberg Z.M."/>
            <person name="Prochnik S."/>
            <person name="Lindquist E."/>
            <person name="Dockter R.B."/>
            <person name="Adam C."/>
            <person name="Molina H."/>
            <person name="Bunkerborg J."/>
            <person name="Jin E."/>
            <person name="Buchheim M."/>
            <person name="Magnuson J."/>
        </authorList>
    </citation>
    <scope>NUCLEOTIDE SEQUENCE</scope>
    <source>
        <strain evidence="1">CCAP 19/18</strain>
    </source>
</reference>
<accession>A0ABQ7GLN9</accession>
<comment type="caution">
    <text evidence="1">The sequence shown here is derived from an EMBL/GenBank/DDBJ whole genome shotgun (WGS) entry which is preliminary data.</text>
</comment>
<name>A0ABQ7GLN9_DUNSA</name>
<evidence type="ECO:0008006" key="3">
    <source>
        <dbReference type="Google" id="ProtNLM"/>
    </source>
</evidence>
<keyword evidence="2" id="KW-1185">Reference proteome</keyword>
<protein>
    <recommendedName>
        <fullName evidence="3">Encoded protein</fullName>
    </recommendedName>
</protein>
<organism evidence="1 2">
    <name type="scientific">Dunaliella salina</name>
    <name type="common">Green alga</name>
    <name type="synonym">Protococcus salinus</name>
    <dbReference type="NCBI Taxonomy" id="3046"/>
    <lineage>
        <taxon>Eukaryota</taxon>
        <taxon>Viridiplantae</taxon>
        <taxon>Chlorophyta</taxon>
        <taxon>core chlorophytes</taxon>
        <taxon>Chlorophyceae</taxon>
        <taxon>CS clade</taxon>
        <taxon>Chlamydomonadales</taxon>
        <taxon>Dunaliellaceae</taxon>
        <taxon>Dunaliella</taxon>
    </lineage>
</organism>
<dbReference type="EMBL" id="MU069701">
    <property type="protein sequence ID" value="KAF5835520.1"/>
    <property type="molecule type" value="Genomic_DNA"/>
</dbReference>
<dbReference type="Proteomes" id="UP000815325">
    <property type="component" value="Unassembled WGS sequence"/>
</dbReference>
<evidence type="ECO:0000313" key="1">
    <source>
        <dbReference type="EMBL" id="KAF5835520.1"/>
    </source>
</evidence>
<proteinExistence type="predicted"/>
<gene>
    <name evidence="1" type="ORF">DUNSADRAFT_7259</name>
</gene>
<sequence>MSTCSLHTSQALKHSPCSCAHHSRPSSKAVKTNATIRYVTSAHFPHPPHLQCWGCLPHYAQDRAQAMRSSVLAATLHRRF</sequence>